<dbReference type="SMART" id="SM00471">
    <property type="entry name" value="HDc"/>
    <property type="match status" value="1"/>
</dbReference>
<evidence type="ECO:0000259" key="1">
    <source>
        <dbReference type="PROSITE" id="PS51832"/>
    </source>
</evidence>
<dbReference type="SUPFAM" id="SSF55781">
    <property type="entry name" value="GAF domain-like"/>
    <property type="match status" value="1"/>
</dbReference>
<dbReference type="SUPFAM" id="SSF109604">
    <property type="entry name" value="HD-domain/PDEase-like"/>
    <property type="match status" value="2"/>
</dbReference>
<dbReference type="PROSITE" id="PS51832">
    <property type="entry name" value="HD_GYP"/>
    <property type="match status" value="1"/>
</dbReference>
<dbReference type="Pfam" id="PF01590">
    <property type="entry name" value="GAF"/>
    <property type="match status" value="1"/>
</dbReference>
<dbReference type="EMBL" id="SSOC01000001">
    <property type="protein sequence ID" value="THF67556.1"/>
    <property type="molecule type" value="Genomic_DNA"/>
</dbReference>
<dbReference type="InterPro" id="IPR003607">
    <property type="entry name" value="HD/PDEase_dom"/>
</dbReference>
<name>A0A4S4B6T4_9RHOO</name>
<sequence>MLVFAPLSWIGSRQVVNALSVLAADSERLKRMDFSRKPHPPETFLYEVNALGEAQCVMQEAIEQRTRQRDRAQLKLARLVDNGIRLSRQQDRDALLRHILFGAREIANCAAATLYLKTERNTLMLAHRTQEDTLPVAEIPLYDEAGQPNERFLAAHVVLHGESVAIDDVHAETRFDLTGTRSFSEASGFRTVSMLAVPLSPRAGEVSGVIQLLDALDPDTGEAVSFAPDIVGFVDALAAQSAVALENRNLVDAQRELMDALIKLLAGAIDAKSAYTGGHCERVPELALMLARAAEDTTHGPLADFRFRSEDERREFRIGAWLHDCGKVTTPEYVVDKATKLETLYNRIHEIRTRFEVLLRDARIEQLEAVHLRGEDAAWAEARFQACRAQLIEDFAFIATANIGGESMAPEDIERVRRIGARVWLRHFDDRLGLSQDELRRRAAHPAPALPVPEPLLADQPWHAVPRETHSRAYDASHGWKLRIPEKLYDFGEVYNLTITRGTLTDEERFKINEHIMQTILMLESLPLPGNLRRVPEYAGTHHETMIGTGYPRGLSAEQLSVPSRIMAVADIFEALTASDRPYKPMKTLSEAIRILHGFKRRQHIDPAVFDLFLTSGVYLEYARRFLRPEQIDVVDITPYLG</sequence>
<dbReference type="InterPro" id="IPR029016">
    <property type="entry name" value="GAF-like_dom_sf"/>
</dbReference>
<dbReference type="SMART" id="SM00065">
    <property type="entry name" value="GAF"/>
    <property type="match status" value="1"/>
</dbReference>
<comment type="caution">
    <text evidence="2">The sequence shown here is derived from an EMBL/GenBank/DDBJ whole genome shotgun (WGS) entry which is preliminary data.</text>
</comment>
<reference evidence="2 3" key="1">
    <citation type="submission" date="2019-04" db="EMBL/GenBank/DDBJ databases">
        <title>Azoarcus nasutitermitis sp. nov. isolated from termite nest.</title>
        <authorList>
            <person name="Lin S.-Y."/>
            <person name="Hameed A."/>
            <person name="Hsu Y.-H."/>
            <person name="Young C.-C."/>
        </authorList>
    </citation>
    <scope>NUCLEOTIDE SEQUENCE [LARGE SCALE GENOMIC DNA]</scope>
    <source>
        <strain evidence="2 3">CC-YHH838</strain>
    </source>
</reference>
<dbReference type="GO" id="GO:0008081">
    <property type="term" value="F:phosphoric diester hydrolase activity"/>
    <property type="evidence" value="ECO:0007669"/>
    <property type="project" value="UniProtKB-ARBA"/>
</dbReference>
<dbReference type="InterPro" id="IPR006674">
    <property type="entry name" value="HD_domain"/>
</dbReference>
<gene>
    <name evidence="2" type="ORF">E6C76_00895</name>
</gene>
<proteinExistence type="predicted"/>
<dbReference type="Pfam" id="PF01966">
    <property type="entry name" value="HD"/>
    <property type="match status" value="1"/>
</dbReference>
<feature type="domain" description="HD-GYP" evidence="1">
    <location>
        <begin position="432"/>
        <end position="629"/>
    </location>
</feature>
<dbReference type="InterPro" id="IPR003018">
    <property type="entry name" value="GAF"/>
</dbReference>
<dbReference type="CDD" id="cd00077">
    <property type="entry name" value="HDc"/>
    <property type="match status" value="1"/>
</dbReference>
<dbReference type="Gene3D" id="3.30.450.40">
    <property type="match status" value="1"/>
</dbReference>
<dbReference type="InterPro" id="IPR037522">
    <property type="entry name" value="HD_GYP_dom"/>
</dbReference>
<keyword evidence="3" id="KW-1185">Reference proteome</keyword>
<dbReference type="AlphaFoldDB" id="A0A4S4B6T4"/>
<evidence type="ECO:0000313" key="2">
    <source>
        <dbReference type="EMBL" id="THF67556.1"/>
    </source>
</evidence>
<dbReference type="Gene3D" id="1.10.3210.10">
    <property type="entry name" value="Hypothetical protein af1432"/>
    <property type="match status" value="2"/>
</dbReference>
<dbReference type="Proteomes" id="UP000308430">
    <property type="component" value="Unassembled WGS sequence"/>
</dbReference>
<evidence type="ECO:0000313" key="3">
    <source>
        <dbReference type="Proteomes" id="UP000308430"/>
    </source>
</evidence>
<dbReference type="OrthoDB" id="9774747at2"/>
<protein>
    <submittedName>
        <fullName evidence="2">GAF domain-containing protein</fullName>
    </submittedName>
</protein>
<organism evidence="2 3">
    <name type="scientific">Pseudothauera nasutitermitis</name>
    <dbReference type="NCBI Taxonomy" id="2565930"/>
    <lineage>
        <taxon>Bacteria</taxon>
        <taxon>Pseudomonadati</taxon>
        <taxon>Pseudomonadota</taxon>
        <taxon>Betaproteobacteria</taxon>
        <taxon>Rhodocyclales</taxon>
        <taxon>Zoogloeaceae</taxon>
        <taxon>Pseudothauera</taxon>
    </lineage>
</organism>
<dbReference type="PANTHER" id="PTHR43155">
    <property type="entry name" value="CYCLIC DI-GMP PHOSPHODIESTERASE PA4108-RELATED"/>
    <property type="match status" value="1"/>
</dbReference>
<dbReference type="PANTHER" id="PTHR43155:SF2">
    <property type="entry name" value="CYCLIC DI-GMP PHOSPHODIESTERASE PA4108"/>
    <property type="match status" value="1"/>
</dbReference>
<dbReference type="Pfam" id="PF13487">
    <property type="entry name" value="HD_5"/>
    <property type="match status" value="1"/>
</dbReference>
<accession>A0A4S4B6T4</accession>